<sequence length="884" mass="98528">MQIVSGDRGEIWYRMPSGISVRLTAPGVTNATRPAVATNATGDLVVVAWRSHDPSSQSLRSRRSTDGGVSWGPESVIWQDPLTYLMTYPSLEFGTGETLHIAWSHYFDGSINIWYRRSNDGGASWQNRHLLWSGSADSGDEYEPGDRGPVLAAGSTGRVDVAWVYYEMTDHNSLYAISSADEGTTWPSPQQAAQLAGPGFLTEPTIETDNRGLSYVLWEEVVHGTPRVISRRSPNLAAGWLPPDTLKPWHTYHKGKPRVAVDDLSTLHLLKLDHTTGVPYSHWGLQMLSNHAGATAFNQQRRITTTTDWFTGAKKMGITYEDNGVIYYLRTTNTGSSWSPPESVGPGEYPALVVQEGSGSPRIAYLKDGQDIMLAVPSLGGWQHYTVFEGNLPYVRPGPPAACYSSWFHNGTVRVAYSVHEHLGEFGPPTHNHIYLSEIVPGYPPVTQVLHTSTLELSRSPTVAYFPEFPSDRLYVAWETEPVILYRSRESGVWSGYLGVSDSYSSPARNPFMEAYGDKAFCVWRGPNTPGGEPGDIWRGRRRISDLSSSWYLKNQSESPYRASEYPVQTGRFASFWQEHVSGDNWDIWYRWENEPPEPFYQSPNPASYPHAVVHYHDNCYYSNAVWTERLADEVYEVRFIRVPRIPTDTDPFYAVATGEPDPSPYCLHRDSTLVYRHTRADFGYRQLRYQLPFLHPSDRYSVWLSLANPGREPADLTISADGILLAKARVLADATISGWLDLPDRLHYDDAMVALELRTSGSGIALTELKVSELDRRPKGGGIQSANRTGRTPELGLHAGPSIAGGRIELSLALTEPARVRLSIYDNAGREQRRVYDGSIEPGRQAWTWDGTDGNGRGLPAGVYFCRADAEGVTATVRLVLVR</sequence>
<evidence type="ECO:0000259" key="2">
    <source>
        <dbReference type="Pfam" id="PF13860"/>
    </source>
</evidence>
<dbReference type="Proteomes" id="UP000885672">
    <property type="component" value="Unassembled WGS sequence"/>
</dbReference>
<dbReference type="CDD" id="cd15482">
    <property type="entry name" value="Sialidase_non-viral"/>
    <property type="match status" value="1"/>
</dbReference>
<feature type="domain" description="FlgD/Vpr Ig-like" evidence="2">
    <location>
        <begin position="807"/>
        <end position="871"/>
    </location>
</feature>
<dbReference type="InterPro" id="IPR025965">
    <property type="entry name" value="FlgD/Vpr_Ig-like"/>
</dbReference>
<organism evidence="3">
    <name type="scientific">candidate division WOR-3 bacterium</name>
    <dbReference type="NCBI Taxonomy" id="2052148"/>
    <lineage>
        <taxon>Bacteria</taxon>
        <taxon>Bacteria division WOR-3</taxon>
    </lineage>
</organism>
<feature type="region of interest" description="Disordered" evidence="1">
    <location>
        <begin position="778"/>
        <end position="797"/>
    </location>
</feature>
<reference evidence="3" key="1">
    <citation type="journal article" date="2020" name="mSystems">
        <title>Genome- and Community-Level Interaction Insights into Carbon Utilization and Element Cycling Functions of Hydrothermarchaeota in Hydrothermal Sediment.</title>
        <authorList>
            <person name="Zhou Z."/>
            <person name="Liu Y."/>
            <person name="Xu W."/>
            <person name="Pan J."/>
            <person name="Luo Z.H."/>
            <person name="Li M."/>
        </authorList>
    </citation>
    <scope>NUCLEOTIDE SEQUENCE [LARGE SCALE GENOMIC DNA]</scope>
    <source>
        <strain evidence="3">SpSt-1182</strain>
    </source>
</reference>
<dbReference type="EMBL" id="DSBX01000331">
    <property type="protein sequence ID" value="HDR00332.1"/>
    <property type="molecule type" value="Genomic_DNA"/>
</dbReference>
<name>A0A7V0T7D5_UNCW3</name>
<evidence type="ECO:0000256" key="1">
    <source>
        <dbReference type="SAM" id="MobiDB-lite"/>
    </source>
</evidence>
<evidence type="ECO:0000313" key="3">
    <source>
        <dbReference type="EMBL" id="HDR00332.1"/>
    </source>
</evidence>
<dbReference type="Gene3D" id="2.60.40.4070">
    <property type="match status" value="1"/>
</dbReference>
<protein>
    <recommendedName>
        <fullName evidence="2">FlgD/Vpr Ig-like domain-containing protein</fullName>
    </recommendedName>
</protein>
<gene>
    <name evidence="3" type="ORF">ENN51_08645</name>
</gene>
<dbReference type="InterPro" id="IPR036278">
    <property type="entry name" value="Sialidase_sf"/>
</dbReference>
<accession>A0A7V0T7D5</accession>
<proteinExistence type="predicted"/>
<comment type="caution">
    <text evidence="3">The sequence shown here is derived from an EMBL/GenBank/DDBJ whole genome shotgun (WGS) entry which is preliminary data.</text>
</comment>
<dbReference type="AlphaFoldDB" id="A0A7V0T7D5"/>
<dbReference type="Pfam" id="PF13860">
    <property type="entry name" value="FlgD_ig"/>
    <property type="match status" value="1"/>
</dbReference>
<dbReference type="Gene3D" id="2.120.10.10">
    <property type="match status" value="1"/>
</dbReference>
<dbReference type="SUPFAM" id="SSF50939">
    <property type="entry name" value="Sialidases"/>
    <property type="match status" value="1"/>
</dbReference>